<keyword evidence="2" id="KW-1185">Reference proteome</keyword>
<evidence type="ECO:0000313" key="2">
    <source>
        <dbReference type="Proteomes" id="UP000830671"/>
    </source>
</evidence>
<reference evidence="1" key="1">
    <citation type="journal article" date="2021" name="Mol. Plant Microbe Interact.">
        <title>Complete Genome Sequence of the Plant-Pathogenic Fungus Colletotrichum lupini.</title>
        <authorList>
            <person name="Baroncelli R."/>
            <person name="Pensec F."/>
            <person name="Da Lio D."/>
            <person name="Boufleur T."/>
            <person name="Vicente I."/>
            <person name="Sarrocco S."/>
            <person name="Picot A."/>
            <person name="Baraldi E."/>
            <person name="Sukno S."/>
            <person name="Thon M."/>
            <person name="Le Floch G."/>
        </authorList>
    </citation>
    <scope>NUCLEOTIDE SEQUENCE</scope>
    <source>
        <strain evidence="1">IMI 504893</strain>
    </source>
</reference>
<accession>A0A9Q8SH35</accession>
<organism evidence="1 2">
    <name type="scientific">Colletotrichum lupini</name>
    <dbReference type="NCBI Taxonomy" id="145971"/>
    <lineage>
        <taxon>Eukaryota</taxon>
        <taxon>Fungi</taxon>
        <taxon>Dikarya</taxon>
        <taxon>Ascomycota</taxon>
        <taxon>Pezizomycotina</taxon>
        <taxon>Sordariomycetes</taxon>
        <taxon>Hypocreomycetidae</taxon>
        <taxon>Glomerellales</taxon>
        <taxon>Glomerellaceae</taxon>
        <taxon>Colletotrichum</taxon>
        <taxon>Colletotrichum acutatum species complex</taxon>
    </lineage>
</organism>
<evidence type="ECO:0000313" key="1">
    <source>
        <dbReference type="EMBL" id="UQC76382.1"/>
    </source>
</evidence>
<gene>
    <name evidence="1" type="ORF">CLUP02_17895</name>
</gene>
<name>A0A9Q8SH35_9PEZI</name>
<dbReference type="AlphaFoldDB" id="A0A9Q8SH35"/>
<dbReference type="RefSeq" id="XP_049138023.1">
    <property type="nucleotide sequence ID" value="XM_049296799.1"/>
</dbReference>
<dbReference type="GeneID" id="73351809"/>
<sequence>MSGTEVSMHTGPCELPFPTQPVDRGVWEKAWLRLGQRQGLNDEFVRAGSMEDGPGGFLRTEHNSPTLGAHLSLPRIDPQFPSRRIQPPPSLVPPGVALFNHQ</sequence>
<protein>
    <submittedName>
        <fullName evidence="1">Uncharacterized protein</fullName>
    </submittedName>
</protein>
<dbReference type="EMBL" id="CP019472">
    <property type="protein sequence ID" value="UQC76382.1"/>
    <property type="molecule type" value="Genomic_DNA"/>
</dbReference>
<dbReference type="KEGG" id="clup:CLUP02_17895"/>
<dbReference type="Proteomes" id="UP000830671">
    <property type="component" value="Chromosome 10"/>
</dbReference>
<proteinExistence type="predicted"/>